<protein>
    <submittedName>
        <fullName evidence="1">Uncharacterized protein</fullName>
    </submittedName>
</protein>
<dbReference type="EMBL" id="GG698495">
    <property type="protein sequence ID" value="EGD96652.1"/>
    <property type="molecule type" value="Genomic_DNA"/>
</dbReference>
<evidence type="ECO:0000313" key="1">
    <source>
        <dbReference type="EMBL" id="EGD96652.1"/>
    </source>
</evidence>
<gene>
    <name evidence="1" type="ORF">TESG_08452</name>
</gene>
<organism evidence="1 2">
    <name type="scientific">Trichophyton tonsurans (strain CBS 112818)</name>
    <name type="common">Scalp ringworm fungus</name>
    <dbReference type="NCBI Taxonomy" id="647933"/>
    <lineage>
        <taxon>Eukaryota</taxon>
        <taxon>Fungi</taxon>
        <taxon>Dikarya</taxon>
        <taxon>Ascomycota</taxon>
        <taxon>Pezizomycotina</taxon>
        <taxon>Eurotiomycetes</taxon>
        <taxon>Eurotiomycetidae</taxon>
        <taxon>Onygenales</taxon>
        <taxon>Arthrodermataceae</taxon>
        <taxon>Trichophyton</taxon>
    </lineage>
</organism>
<sequence length="103" mass="11347">MEAMQPSPIASGVHIAAHRFVRPLVTRSTPRLPRYTISGYGVWPACVDETEGQAETDKKPASQPASLAPVALQCGSPYGTHIQGDHIDQHCSFLFYIFEHALW</sequence>
<accession>F2RZA3</accession>
<keyword evidence="2" id="KW-1185">Reference proteome</keyword>
<dbReference type="HOGENOM" id="CLU_2265662_0_0_1"/>
<dbReference type="Proteomes" id="UP000009172">
    <property type="component" value="Unassembled WGS sequence"/>
</dbReference>
<proteinExistence type="predicted"/>
<reference evidence="2" key="1">
    <citation type="journal article" date="2012" name="MBio">
        <title>Comparative genome analysis of Trichophyton rubrum and related dermatophytes reveals candidate genes involved in infection.</title>
        <authorList>
            <person name="Martinez D.A."/>
            <person name="Oliver B.G."/>
            <person name="Graeser Y."/>
            <person name="Goldberg J.M."/>
            <person name="Li W."/>
            <person name="Martinez-Rossi N.M."/>
            <person name="Monod M."/>
            <person name="Shelest E."/>
            <person name="Barton R.C."/>
            <person name="Birch E."/>
            <person name="Brakhage A.A."/>
            <person name="Chen Z."/>
            <person name="Gurr S.J."/>
            <person name="Heiman D."/>
            <person name="Heitman J."/>
            <person name="Kosti I."/>
            <person name="Rossi A."/>
            <person name="Saif S."/>
            <person name="Samalova M."/>
            <person name="Saunders C.W."/>
            <person name="Shea T."/>
            <person name="Summerbell R.C."/>
            <person name="Xu J."/>
            <person name="Young S."/>
            <person name="Zeng Q."/>
            <person name="Birren B.W."/>
            <person name="Cuomo C.A."/>
            <person name="White T.C."/>
        </authorList>
    </citation>
    <scope>NUCLEOTIDE SEQUENCE [LARGE SCALE GENOMIC DNA]</scope>
    <source>
        <strain evidence="2">CBS 112818</strain>
    </source>
</reference>
<name>F2RZA3_TRIT1</name>
<dbReference type="AlphaFoldDB" id="F2RZA3"/>
<evidence type="ECO:0000313" key="2">
    <source>
        <dbReference type="Proteomes" id="UP000009172"/>
    </source>
</evidence>